<evidence type="ECO:0000256" key="8">
    <source>
        <dbReference type="ARBA" id="ARBA00022840"/>
    </source>
</evidence>
<dbReference type="InterPro" id="IPR021029">
    <property type="entry name" value="DNA_pol_III_tau_dom-5"/>
</dbReference>
<organism evidence="13 14">
    <name type="scientific">Methylobacter tundripaludum</name>
    <dbReference type="NCBI Taxonomy" id="173365"/>
    <lineage>
        <taxon>Bacteria</taxon>
        <taxon>Pseudomonadati</taxon>
        <taxon>Pseudomonadota</taxon>
        <taxon>Gammaproteobacteria</taxon>
        <taxon>Methylococcales</taxon>
        <taxon>Methylococcaceae</taxon>
        <taxon>Methylobacter</taxon>
    </lineage>
</organism>
<dbReference type="PRINTS" id="PR00300">
    <property type="entry name" value="CLPPROTEASEA"/>
</dbReference>
<dbReference type="Gene3D" id="3.30.300.150">
    <property type="entry name" value="DNA polymerase III, tau subunit, domain V"/>
    <property type="match status" value="1"/>
</dbReference>
<comment type="subunit">
    <text evidence="11">DNA polymerase III contains a core (composed of alpha, epsilon and theta chains) that associates with a tau subunit. This core dimerizes to form the POLIII' complex. PolIII' associates with the gamma complex (composed of gamma, delta, delta', psi and chi chains) and with the beta chain to form the complete DNA polymerase III complex.</text>
</comment>
<keyword evidence="6 11" id="KW-0547">Nucleotide-binding</keyword>
<keyword evidence="9 11" id="KW-0239">DNA-directed DNA polymerase</keyword>
<evidence type="ECO:0000256" key="7">
    <source>
        <dbReference type="ARBA" id="ARBA00022833"/>
    </source>
</evidence>
<dbReference type="CDD" id="cd18137">
    <property type="entry name" value="HLD_clamp_pol_III_gamma_tau"/>
    <property type="match status" value="1"/>
</dbReference>
<dbReference type="NCBIfam" id="TIGR02397">
    <property type="entry name" value="dnaX_nterm"/>
    <property type="match status" value="1"/>
</dbReference>
<evidence type="ECO:0000256" key="10">
    <source>
        <dbReference type="ARBA" id="ARBA00049244"/>
    </source>
</evidence>
<evidence type="ECO:0000256" key="4">
    <source>
        <dbReference type="ARBA" id="ARBA00022705"/>
    </source>
</evidence>
<dbReference type="InterPro" id="IPR012763">
    <property type="entry name" value="DNA_pol_III_sug/sutau_N"/>
</dbReference>
<dbReference type="InterPro" id="IPR003593">
    <property type="entry name" value="AAA+_ATPase"/>
</dbReference>
<comment type="function">
    <text evidence="11">DNA polymerase III is a complex, multichain enzyme responsible for most of the replicative synthesis in bacteria. This DNA polymerase also exhibits 3' to 5' exonuclease activity.</text>
</comment>
<evidence type="ECO:0000256" key="1">
    <source>
        <dbReference type="ARBA" id="ARBA00006360"/>
    </source>
</evidence>
<comment type="caution">
    <text evidence="13">The sequence shown here is derived from an EMBL/GenBank/DDBJ whole genome shotgun (WGS) entry which is preliminary data.</text>
</comment>
<dbReference type="Pfam" id="PF12169">
    <property type="entry name" value="DNA_pol3_gamma3"/>
    <property type="match status" value="1"/>
</dbReference>
<evidence type="ECO:0000313" key="13">
    <source>
        <dbReference type="EMBL" id="PPK75802.1"/>
    </source>
</evidence>
<dbReference type="PANTHER" id="PTHR11669:SF0">
    <property type="entry name" value="PROTEIN STICHEL-LIKE 2"/>
    <property type="match status" value="1"/>
</dbReference>
<dbReference type="InterPro" id="IPR038249">
    <property type="entry name" value="PolIII_tau_V_sf"/>
</dbReference>
<protein>
    <recommendedName>
        <fullName evidence="11">DNA polymerase III subunit gamma/tau</fullName>
        <ecNumber evidence="11">2.7.7.7</ecNumber>
    </recommendedName>
</protein>
<dbReference type="PANTHER" id="PTHR11669">
    <property type="entry name" value="REPLICATION FACTOR C / DNA POLYMERASE III GAMMA-TAU SUBUNIT"/>
    <property type="match status" value="1"/>
</dbReference>
<dbReference type="InterPro" id="IPR008921">
    <property type="entry name" value="DNA_pol3_clamp-load_cplx_C"/>
</dbReference>
<keyword evidence="2 11" id="KW-0808">Transferase</keyword>
<evidence type="ECO:0000313" key="14">
    <source>
        <dbReference type="Proteomes" id="UP000240010"/>
    </source>
</evidence>
<dbReference type="NCBIfam" id="NF004046">
    <property type="entry name" value="PRK05563.1"/>
    <property type="match status" value="1"/>
</dbReference>
<dbReference type="InterPro" id="IPR001270">
    <property type="entry name" value="ClpA/B"/>
</dbReference>
<evidence type="ECO:0000256" key="9">
    <source>
        <dbReference type="ARBA" id="ARBA00022932"/>
    </source>
</evidence>
<dbReference type="Proteomes" id="UP000240010">
    <property type="component" value="Unassembled WGS sequence"/>
</dbReference>
<dbReference type="SUPFAM" id="SSF48019">
    <property type="entry name" value="post-AAA+ oligomerization domain-like"/>
    <property type="match status" value="1"/>
</dbReference>
<keyword evidence="8 11" id="KW-0067">ATP-binding</keyword>
<feature type="domain" description="AAA+ ATPase" evidence="12">
    <location>
        <begin position="50"/>
        <end position="192"/>
    </location>
</feature>
<dbReference type="SUPFAM" id="SSF52540">
    <property type="entry name" value="P-loop containing nucleoside triphosphate hydrolases"/>
    <property type="match status" value="1"/>
</dbReference>
<dbReference type="FunFam" id="3.40.50.300:FF:000014">
    <property type="entry name" value="DNA polymerase III subunit gamma/tau"/>
    <property type="match status" value="1"/>
</dbReference>
<dbReference type="Gene3D" id="1.20.272.10">
    <property type="match status" value="1"/>
</dbReference>
<evidence type="ECO:0000256" key="11">
    <source>
        <dbReference type="RuleBase" id="RU364063"/>
    </source>
</evidence>
<dbReference type="EC" id="2.7.7.7" evidence="11"/>
<comment type="catalytic activity">
    <reaction evidence="10 11">
        <text>DNA(n) + a 2'-deoxyribonucleoside 5'-triphosphate = DNA(n+1) + diphosphate</text>
        <dbReference type="Rhea" id="RHEA:22508"/>
        <dbReference type="Rhea" id="RHEA-COMP:17339"/>
        <dbReference type="Rhea" id="RHEA-COMP:17340"/>
        <dbReference type="ChEBI" id="CHEBI:33019"/>
        <dbReference type="ChEBI" id="CHEBI:61560"/>
        <dbReference type="ChEBI" id="CHEBI:173112"/>
        <dbReference type="EC" id="2.7.7.7"/>
    </reaction>
</comment>
<dbReference type="FunFam" id="1.10.8.60:FF:000013">
    <property type="entry name" value="DNA polymerase III subunit gamma/tau"/>
    <property type="match status" value="1"/>
</dbReference>
<keyword evidence="4 11" id="KW-0235">DNA replication</keyword>
<proteinExistence type="inferred from homology"/>
<dbReference type="GO" id="GO:0003887">
    <property type="term" value="F:DNA-directed DNA polymerase activity"/>
    <property type="evidence" value="ECO:0007669"/>
    <property type="project" value="UniProtKB-KW"/>
</dbReference>
<dbReference type="Pfam" id="PF22608">
    <property type="entry name" value="DNAX_ATPase_lid"/>
    <property type="match status" value="1"/>
</dbReference>
<dbReference type="Gene3D" id="1.10.8.60">
    <property type="match status" value="1"/>
</dbReference>
<dbReference type="Gene3D" id="3.40.50.300">
    <property type="entry name" value="P-loop containing nucleotide triphosphate hydrolases"/>
    <property type="match status" value="1"/>
</dbReference>
<dbReference type="InterPro" id="IPR045085">
    <property type="entry name" value="HLD_clamp_pol_III_gamma_tau"/>
</dbReference>
<dbReference type="InterPro" id="IPR050238">
    <property type="entry name" value="DNA_Rep/Repair_Clamp_Loader"/>
</dbReference>
<evidence type="ECO:0000256" key="3">
    <source>
        <dbReference type="ARBA" id="ARBA00022695"/>
    </source>
</evidence>
<dbReference type="GO" id="GO:0005524">
    <property type="term" value="F:ATP binding"/>
    <property type="evidence" value="ECO:0007669"/>
    <property type="project" value="UniProtKB-KW"/>
</dbReference>
<evidence type="ECO:0000256" key="6">
    <source>
        <dbReference type="ARBA" id="ARBA00022741"/>
    </source>
</evidence>
<name>A0A2S6HEB5_9GAMM</name>
<keyword evidence="7" id="KW-0862">Zinc</keyword>
<dbReference type="InterPro" id="IPR022754">
    <property type="entry name" value="DNA_pol_III_gamma-3"/>
</dbReference>
<keyword evidence="3 11" id="KW-0548">Nucleotidyltransferase</keyword>
<comment type="similarity">
    <text evidence="1 11">Belongs to the DnaX/STICHEL family.</text>
</comment>
<dbReference type="NCBIfam" id="NF005942">
    <property type="entry name" value="PRK07994.1"/>
    <property type="match status" value="1"/>
</dbReference>
<dbReference type="AlphaFoldDB" id="A0A2S6HEB5"/>
<dbReference type="SMART" id="SM00382">
    <property type="entry name" value="AAA"/>
    <property type="match status" value="1"/>
</dbReference>
<dbReference type="FunFam" id="1.20.272.10:FF:000003">
    <property type="entry name" value="DNA polymerase III subunit gamma/tau"/>
    <property type="match status" value="1"/>
</dbReference>
<dbReference type="Pfam" id="PF12170">
    <property type="entry name" value="DNA_pol3_tau_5"/>
    <property type="match status" value="1"/>
</dbReference>
<dbReference type="GO" id="GO:0009360">
    <property type="term" value="C:DNA polymerase III complex"/>
    <property type="evidence" value="ECO:0007669"/>
    <property type="project" value="InterPro"/>
</dbReference>
<evidence type="ECO:0000259" key="12">
    <source>
        <dbReference type="SMART" id="SM00382"/>
    </source>
</evidence>
<dbReference type="CDD" id="cd00009">
    <property type="entry name" value="AAA"/>
    <property type="match status" value="1"/>
</dbReference>
<dbReference type="GO" id="GO:0003677">
    <property type="term" value="F:DNA binding"/>
    <property type="evidence" value="ECO:0007669"/>
    <property type="project" value="InterPro"/>
</dbReference>
<dbReference type="GO" id="GO:0006261">
    <property type="term" value="P:DNA-templated DNA replication"/>
    <property type="evidence" value="ECO:0007669"/>
    <property type="project" value="TreeGrafter"/>
</dbReference>
<dbReference type="InterPro" id="IPR027417">
    <property type="entry name" value="P-loop_NTPase"/>
</dbReference>
<evidence type="ECO:0000256" key="2">
    <source>
        <dbReference type="ARBA" id="ARBA00022679"/>
    </source>
</evidence>
<gene>
    <name evidence="11" type="primary">dnaX</name>
    <name evidence="13" type="ORF">B0F87_105275</name>
</gene>
<keyword evidence="5" id="KW-0479">Metal-binding</keyword>
<dbReference type="Pfam" id="PF13177">
    <property type="entry name" value="DNA_pol3_delta2"/>
    <property type="match status" value="1"/>
</dbReference>
<accession>A0A2S6HEB5</accession>
<dbReference type="EMBL" id="PTIZ01000005">
    <property type="protein sequence ID" value="PPK75802.1"/>
    <property type="molecule type" value="Genomic_DNA"/>
</dbReference>
<reference evidence="13 14" key="1">
    <citation type="submission" date="2018-02" db="EMBL/GenBank/DDBJ databases">
        <title>Subsurface microbial communities from deep shales in Ohio and West Virginia, USA.</title>
        <authorList>
            <person name="Wrighton K."/>
        </authorList>
    </citation>
    <scope>NUCLEOTIDE SEQUENCE [LARGE SCALE GENOMIC DNA]</scope>
    <source>
        <strain evidence="13 14">OWC-DMM</strain>
    </source>
</reference>
<dbReference type="GO" id="GO:0046872">
    <property type="term" value="F:metal ion binding"/>
    <property type="evidence" value="ECO:0007669"/>
    <property type="project" value="UniProtKB-KW"/>
</dbReference>
<sequence length="553" mass="61016">MIATQLLLTFEPAMNYQVLARKWRPHNFTEVVGQEHVVKSLMNALQHDRLHHAYLFTGTRGVGKTTIARILAKAINCENLQDFNPCGVCSVCRDLDEGRFLDLIEVDAASRTKVEDTRDLLDNAQYAPNHGRYKVYLIDEVHMLSGHSFNALLKTLEEPPAHVKFLLATTDPHKIPVTVLSRCLQFNLKRLLPSQIFTQMEFILQQEHIEAESGALKLLSRAADGSMRDGLSLLDQAIVYGNGKVGTEDVNAMLGTVAQQPVEDILTALAEGDAAAILDKINEIANLTPDFSDVLQQILQVLHRIALLQQIPNAIDHDFDVEMIAALASKLTPEDVQLYYQIGLVGQRDLDLAPDPRSGFEMVMLRMLTFRPVGAASAPAKPAQVRQPINTPPAQPASNQTQPVYNTAATTQPAIVAETTVQETVTQKPDSNWAEMVAAMKINGLTRELAHNCVLENIDDSVCTLILDPGHKQLRSARTEENLQKALQAYRKSPLKLVITTEKTTVATPAVQLTKAREDKQQAAVDAINSDENVQALKEHLGARIMPGTIEPI</sequence>
<evidence type="ECO:0000256" key="5">
    <source>
        <dbReference type="ARBA" id="ARBA00022723"/>
    </source>
</evidence>